<dbReference type="Pfam" id="PF13522">
    <property type="entry name" value="GATase_6"/>
    <property type="match status" value="1"/>
</dbReference>
<sequence length="311" mass="33503">MCGIVGLFLKNPKLEPQLGALLSKMLETMTDRGPDSAGFAVYGSDGVSASSDVKLTLRGPGPEALRAAVSKLEQALGLSVSATERDTHIVLAVPGSREEEIRSWLKTHAPGIDVVSAGRRMEIYKEVGLPASVAERFALETMAGTHGIGHTRMATESAVTTNGAHPFSTGTDECLVHNGSLSNHNDLRRRLRREGLNFATQNDTEVAAGYLSWRMREGASLKEALESSLNDLDGFFTFVVGTENGFAVVRDPIACKPAVMAETDDYVAFGSEYRALVGLPGIDQARVFEPEPARVYAWERTTADHASGERH</sequence>
<organism evidence="4 5">
    <name type="scientific">Methylorubrum zatmanii</name>
    <dbReference type="NCBI Taxonomy" id="29429"/>
    <lineage>
        <taxon>Bacteria</taxon>
        <taxon>Pseudomonadati</taxon>
        <taxon>Pseudomonadota</taxon>
        <taxon>Alphaproteobacteria</taxon>
        <taxon>Hyphomicrobiales</taxon>
        <taxon>Methylobacteriaceae</taxon>
        <taxon>Methylorubrum</taxon>
    </lineage>
</organism>
<dbReference type="InterPro" id="IPR029055">
    <property type="entry name" value="Ntn_hydrolases_N"/>
</dbReference>
<dbReference type="Gene3D" id="3.60.20.10">
    <property type="entry name" value="Glutamine Phosphoribosylpyrophosphate, subunit 1, domain 1"/>
    <property type="match status" value="1"/>
</dbReference>
<evidence type="ECO:0000259" key="3">
    <source>
        <dbReference type="PROSITE" id="PS51278"/>
    </source>
</evidence>
<dbReference type="PANTHER" id="PTHR11907">
    <property type="entry name" value="AMIDOPHOSPHORIBOSYLTRANSFERASE"/>
    <property type="match status" value="1"/>
</dbReference>
<dbReference type="SUPFAM" id="SSF56235">
    <property type="entry name" value="N-terminal nucleophile aminohydrolases (Ntn hydrolases)"/>
    <property type="match status" value="1"/>
</dbReference>
<feature type="domain" description="Glutamine amidotransferase type-2" evidence="3">
    <location>
        <begin position="2"/>
        <end position="301"/>
    </location>
</feature>
<keyword evidence="5" id="KW-1185">Reference proteome</keyword>
<reference evidence="5" key="1">
    <citation type="journal article" date="2019" name="Int. J. Syst. Evol. Microbiol.">
        <title>The Global Catalogue of Microorganisms (GCM) 10K type strain sequencing project: providing services to taxonomists for standard genome sequencing and annotation.</title>
        <authorList>
            <consortium name="The Broad Institute Genomics Platform"/>
            <consortium name="The Broad Institute Genome Sequencing Center for Infectious Disease"/>
            <person name="Wu L."/>
            <person name="Ma J."/>
        </authorList>
    </citation>
    <scope>NUCLEOTIDE SEQUENCE [LARGE SCALE GENOMIC DNA]</scope>
    <source>
        <strain evidence="5">CCUG 36916</strain>
    </source>
</reference>
<gene>
    <name evidence="4" type="ORF">ACFQDP_09400</name>
</gene>
<evidence type="ECO:0000256" key="1">
    <source>
        <dbReference type="ARBA" id="ARBA00022679"/>
    </source>
</evidence>
<protein>
    <submittedName>
        <fullName evidence="4">Glutamine amidotransferase family protein</fullName>
    </submittedName>
</protein>
<keyword evidence="1" id="KW-0808">Transferase</keyword>
<comment type="caution">
    <text evidence="4">The sequence shown here is derived from an EMBL/GenBank/DDBJ whole genome shotgun (WGS) entry which is preliminary data.</text>
</comment>
<dbReference type="Proteomes" id="UP001596237">
    <property type="component" value="Unassembled WGS sequence"/>
</dbReference>
<keyword evidence="2 4" id="KW-0315">Glutamine amidotransferase</keyword>
<dbReference type="InterPro" id="IPR017932">
    <property type="entry name" value="GATase_2_dom"/>
</dbReference>
<dbReference type="EMBL" id="JBHSTT010000032">
    <property type="protein sequence ID" value="MFC6389549.1"/>
    <property type="molecule type" value="Genomic_DNA"/>
</dbReference>
<proteinExistence type="predicted"/>
<name>A0ABW1WP06_9HYPH</name>
<evidence type="ECO:0000256" key="2">
    <source>
        <dbReference type="ARBA" id="ARBA00022962"/>
    </source>
</evidence>
<dbReference type="CDD" id="cd01907">
    <property type="entry name" value="GlxB"/>
    <property type="match status" value="1"/>
</dbReference>
<accession>A0ABW1WP06</accession>
<dbReference type="RefSeq" id="WP_192283125.1">
    <property type="nucleotide sequence ID" value="NZ_JBHSTT010000032.1"/>
</dbReference>
<dbReference type="PROSITE" id="PS51278">
    <property type="entry name" value="GATASE_TYPE_2"/>
    <property type="match status" value="1"/>
</dbReference>
<evidence type="ECO:0000313" key="5">
    <source>
        <dbReference type="Proteomes" id="UP001596237"/>
    </source>
</evidence>
<evidence type="ECO:0000313" key="4">
    <source>
        <dbReference type="EMBL" id="MFC6389549.1"/>
    </source>
</evidence>